<dbReference type="AlphaFoldDB" id="A0A8T5YNA4"/>
<dbReference type="Pfam" id="PF09950">
    <property type="entry name" value="Major_capside"/>
    <property type="match status" value="1"/>
</dbReference>
<feature type="non-terminal residue" evidence="1">
    <location>
        <position position="132"/>
    </location>
</feature>
<dbReference type="EMBL" id="WTML01000824">
    <property type="protein sequence ID" value="MWL01787.1"/>
    <property type="molecule type" value="Genomic_DNA"/>
</dbReference>
<name>A0A8T5YNA4_ECOLX</name>
<comment type="caution">
    <text evidence="1">The sequence shown here is derived from an EMBL/GenBank/DDBJ whole genome shotgun (WGS) entry which is preliminary data.</text>
</comment>
<dbReference type="Proteomes" id="UP000462271">
    <property type="component" value="Unassembled WGS sequence"/>
</dbReference>
<feature type="non-terminal residue" evidence="1">
    <location>
        <position position="1"/>
    </location>
</feature>
<evidence type="ECO:0000313" key="2">
    <source>
        <dbReference type="Proteomes" id="UP000462271"/>
    </source>
</evidence>
<evidence type="ECO:0000313" key="1">
    <source>
        <dbReference type="EMBL" id="MWL01787.1"/>
    </source>
</evidence>
<dbReference type="InterPro" id="IPR020049">
    <property type="entry name" value="Major_capsid-like"/>
</dbReference>
<reference evidence="1 2" key="1">
    <citation type="submission" date="2019-12" db="EMBL/GenBank/DDBJ databases">
        <title>Enteriobacteria Tanzani isolates_10432.</title>
        <authorList>
            <person name="Subbiah M."/>
            <person name="Call D."/>
        </authorList>
    </citation>
    <scope>NUCLEOTIDE SEQUENCE [LARGE SCALE GENOMIC DNA]</scope>
    <source>
        <strain evidence="1 2">10432wG8</strain>
    </source>
</reference>
<organism evidence="1 2">
    <name type="scientific">Escherichia coli</name>
    <dbReference type="NCBI Taxonomy" id="562"/>
    <lineage>
        <taxon>Bacteria</taxon>
        <taxon>Pseudomonadati</taxon>
        <taxon>Pseudomonadota</taxon>
        <taxon>Gammaproteobacteria</taxon>
        <taxon>Enterobacterales</taxon>
        <taxon>Enterobacteriaceae</taxon>
        <taxon>Escherichia</taxon>
    </lineage>
</organism>
<proteinExistence type="predicted"/>
<accession>A0A8T5YNA4</accession>
<protein>
    <submittedName>
        <fullName evidence="1">DUF2184 domain-containing protein</fullName>
    </submittedName>
</protein>
<gene>
    <name evidence="1" type="ORF">GQM21_32580</name>
</gene>
<sequence>MELGWTVIELQAAQQIGRPIDTQKYDGMQLKWQMDNDEQVYVGDSALNLKGLVTLDGVPVNNAAKTCATSTPDEIRASINQVLSDAWAASGYSVVPRDLLIPPEQFALLSSIIVSSAGNQSLLTYLQTNTIS</sequence>